<protein>
    <recommendedName>
        <fullName evidence="7">Late embryogenesis abundant protein LEA-2 subgroup domain-containing protein</fullName>
    </recommendedName>
</protein>
<evidence type="ECO:0008006" key="7">
    <source>
        <dbReference type="Google" id="ProtNLM"/>
    </source>
</evidence>
<dbReference type="PANTHER" id="PTHR31415:SF62">
    <property type="entry name" value="LATE EMBRYOGENESIS ABUNDANT PROTEIN"/>
    <property type="match status" value="1"/>
</dbReference>
<evidence type="ECO:0000313" key="5">
    <source>
        <dbReference type="EMBL" id="KAK4268941.1"/>
    </source>
</evidence>
<dbReference type="Proteomes" id="UP001293593">
    <property type="component" value="Unassembled WGS sequence"/>
</dbReference>
<evidence type="ECO:0000313" key="6">
    <source>
        <dbReference type="Proteomes" id="UP001293593"/>
    </source>
</evidence>
<dbReference type="GO" id="GO:0005886">
    <property type="term" value="C:plasma membrane"/>
    <property type="evidence" value="ECO:0007669"/>
    <property type="project" value="TreeGrafter"/>
</dbReference>
<keyword evidence="2 4" id="KW-0472">Membrane</keyword>
<proteinExistence type="predicted"/>
<keyword evidence="4" id="KW-1133">Transmembrane helix</keyword>
<dbReference type="GO" id="GO:0009506">
    <property type="term" value="C:plasmodesma"/>
    <property type="evidence" value="ECO:0007669"/>
    <property type="project" value="TreeGrafter"/>
</dbReference>
<dbReference type="GO" id="GO:0098542">
    <property type="term" value="P:defense response to other organism"/>
    <property type="evidence" value="ECO:0007669"/>
    <property type="project" value="InterPro"/>
</dbReference>
<accession>A0AAE1JEH5</accession>
<evidence type="ECO:0000256" key="2">
    <source>
        <dbReference type="ARBA" id="ARBA00023136"/>
    </source>
</evidence>
<dbReference type="PANTHER" id="PTHR31415">
    <property type="entry name" value="OS05G0367900 PROTEIN"/>
    <property type="match status" value="1"/>
</dbReference>
<dbReference type="InterPro" id="IPR044839">
    <property type="entry name" value="NDR1-like"/>
</dbReference>
<gene>
    <name evidence="5" type="ORF">QN277_022165</name>
</gene>
<comment type="caution">
    <text evidence="5">The sequence shown here is derived from an EMBL/GenBank/DDBJ whole genome shotgun (WGS) entry which is preliminary data.</text>
</comment>
<sequence>MSMEDDRQVPPTLRPNPNVRQNQNYQPPPTPVKPMPMGPRYMPDEPNRRGLCACITIVLLLVGLLILVLWLVYRPTKPHFGVISAAVYGLNATAPPLMTTSMQFTIVITNPNRRVAIYFDTLDAYVSYRSHPITTPVALPALYMEEHSSVSVSPMIGGSPVPVSPDVSNGLAMDEAYGVLGVSVIMQGRLRWKAGAIRTGHYGIFVKCDVMMSFKKGVSGQVPLTGAPACYVDV</sequence>
<evidence type="ECO:0000256" key="4">
    <source>
        <dbReference type="SAM" id="Phobius"/>
    </source>
</evidence>
<keyword evidence="6" id="KW-1185">Reference proteome</keyword>
<reference evidence="5" key="1">
    <citation type="submission" date="2023-10" db="EMBL/GenBank/DDBJ databases">
        <title>Chromosome-level genome of the transformable northern wattle, Acacia crassicarpa.</title>
        <authorList>
            <person name="Massaro I."/>
            <person name="Sinha N.R."/>
            <person name="Poethig S."/>
            <person name="Leichty A.R."/>
        </authorList>
    </citation>
    <scope>NUCLEOTIDE SEQUENCE</scope>
    <source>
        <strain evidence="5">Acra3RX</strain>
        <tissue evidence="5">Leaf</tissue>
    </source>
</reference>
<dbReference type="AlphaFoldDB" id="A0AAE1JEH5"/>
<organism evidence="5 6">
    <name type="scientific">Acacia crassicarpa</name>
    <name type="common">northern wattle</name>
    <dbReference type="NCBI Taxonomy" id="499986"/>
    <lineage>
        <taxon>Eukaryota</taxon>
        <taxon>Viridiplantae</taxon>
        <taxon>Streptophyta</taxon>
        <taxon>Embryophyta</taxon>
        <taxon>Tracheophyta</taxon>
        <taxon>Spermatophyta</taxon>
        <taxon>Magnoliopsida</taxon>
        <taxon>eudicotyledons</taxon>
        <taxon>Gunneridae</taxon>
        <taxon>Pentapetalae</taxon>
        <taxon>rosids</taxon>
        <taxon>fabids</taxon>
        <taxon>Fabales</taxon>
        <taxon>Fabaceae</taxon>
        <taxon>Caesalpinioideae</taxon>
        <taxon>mimosoid clade</taxon>
        <taxon>Acacieae</taxon>
        <taxon>Acacia</taxon>
    </lineage>
</organism>
<dbReference type="EMBL" id="JAWXYG010000006">
    <property type="protein sequence ID" value="KAK4268941.1"/>
    <property type="molecule type" value="Genomic_DNA"/>
</dbReference>
<feature type="region of interest" description="Disordered" evidence="3">
    <location>
        <begin position="1"/>
        <end position="41"/>
    </location>
</feature>
<keyword evidence="4" id="KW-0812">Transmembrane</keyword>
<feature type="compositionally biased region" description="Pro residues" evidence="3">
    <location>
        <begin position="26"/>
        <end position="37"/>
    </location>
</feature>
<feature type="transmembrane region" description="Helical" evidence="4">
    <location>
        <begin position="50"/>
        <end position="73"/>
    </location>
</feature>
<evidence type="ECO:0000256" key="3">
    <source>
        <dbReference type="SAM" id="MobiDB-lite"/>
    </source>
</evidence>
<name>A0AAE1JEH5_9FABA</name>
<comment type="subcellular location">
    <subcellularLocation>
        <location evidence="1">Membrane</location>
    </subcellularLocation>
</comment>
<evidence type="ECO:0000256" key="1">
    <source>
        <dbReference type="ARBA" id="ARBA00004370"/>
    </source>
</evidence>